<dbReference type="InterPro" id="IPR022893">
    <property type="entry name" value="Shikimate_DH_fam"/>
</dbReference>
<dbReference type="InterPro" id="IPR046346">
    <property type="entry name" value="Aminoacid_DH-like_N_sf"/>
</dbReference>
<dbReference type="InterPro" id="IPR011342">
    <property type="entry name" value="Shikimate_DH"/>
</dbReference>
<feature type="domain" description="SDH C-terminal" evidence="11">
    <location>
        <begin position="250"/>
        <end position="272"/>
    </location>
</feature>
<comment type="caution">
    <text evidence="8">Lacks conserved residue(s) required for the propagation of feature annotation.</text>
</comment>
<dbReference type="HAMAP" id="MF_00222">
    <property type="entry name" value="Shikimate_DH_AroE"/>
    <property type="match status" value="1"/>
</dbReference>
<reference evidence="12 13" key="1">
    <citation type="journal article" date="2018" name="Parasitology">
        <title>The reduced genome of Candidatus Kinetoplastibacterium sorsogonicusi, the endosymbiont of Kentomonas sorsogonicus (Trypanosomatidae): loss of the haem-synthesis pathway.</title>
        <authorList>
            <person name="Silva F.M."/>
            <person name="Kostygov A.Y."/>
            <person name="Spodareva V.V."/>
            <person name="Butenko A."/>
            <person name="Tossou R."/>
            <person name="Lukes J."/>
            <person name="Yurchenko V."/>
            <person name="Alves J.M.P."/>
        </authorList>
    </citation>
    <scope>NUCLEOTIDE SEQUENCE [LARGE SCALE GENOMIC DNA]</scope>
    <source>
        <strain evidence="12 13">MF-08</strain>
    </source>
</reference>
<dbReference type="GO" id="GO:0005829">
    <property type="term" value="C:cytosol"/>
    <property type="evidence" value="ECO:0007669"/>
    <property type="project" value="TreeGrafter"/>
</dbReference>
<feature type="binding site" evidence="8">
    <location>
        <position position="250"/>
    </location>
    <ligand>
        <name>NADP(+)</name>
        <dbReference type="ChEBI" id="CHEBI:58349"/>
    </ligand>
</feature>
<dbReference type="InterPro" id="IPR006151">
    <property type="entry name" value="Shikm_DH/Glu-tRNA_Rdtase"/>
</dbReference>
<dbReference type="UniPathway" id="UPA00053">
    <property type="reaction ID" value="UER00087"/>
</dbReference>
<sequence length="287" mass="32005">MKKNIKLFAVIGNPINHSKSPKIHNYFAKQNNINQAYTKILSSDNEFKKSLENFIEIGGLGLNVTVPFKQTAFNIIKKEYLSKNALLAEAVNTIHIKNNLLYGYNTDGQGFINDLIRLNFNINNSKILLIGAGGAARGIIISLIEYGCSRLHIINRNIENAMILMNIAKKISINSSHNMEISYGALNSANIESWPLVINTTSSSLQNQTLPLPENIFSSNSIAYDLYYSNQPTLFLKQAKDLGAKICVDGLGMLIEQAAESFYIWHGIKPDTISTLSYIRSSLDHIY</sequence>
<dbReference type="EC" id="1.1.1.25" evidence="2 8"/>
<dbReference type="NCBIfam" id="NF001310">
    <property type="entry name" value="PRK00258.1-2"/>
    <property type="match status" value="1"/>
</dbReference>
<name>A0A3S7JAK4_9PROT</name>
<evidence type="ECO:0000256" key="5">
    <source>
        <dbReference type="ARBA" id="ARBA00023002"/>
    </source>
</evidence>
<gene>
    <name evidence="8 12" type="primary">aroE</name>
    <name evidence="12" type="ORF">CKSOR_00599</name>
</gene>
<keyword evidence="6 8" id="KW-0057">Aromatic amino acid biosynthesis</keyword>
<protein>
    <recommendedName>
        <fullName evidence="2 8">Shikimate dehydrogenase (NADP(+))</fullName>
        <shortName evidence="8">SDH</shortName>
        <ecNumber evidence="2 8">1.1.1.25</ecNumber>
    </recommendedName>
</protein>
<keyword evidence="4 8" id="KW-0521">NADP</keyword>
<evidence type="ECO:0000313" key="13">
    <source>
        <dbReference type="Proteomes" id="UP000266796"/>
    </source>
</evidence>
<dbReference type="KEGG" id="kso:CKSOR_00599"/>
<evidence type="ECO:0000313" key="12">
    <source>
        <dbReference type="EMBL" id="AWD32699.1"/>
    </source>
</evidence>
<dbReference type="Pfam" id="PF01488">
    <property type="entry name" value="Shikimate_DH"/>
    <property type="match status" value="1"/>
</dbReference>
<feature type="binding site" evidence="8">
    <location>
        <begin position="131"/>
        <end position="135"/>
    </location>
    <ligand>
        <name>NADP(+)</name>
        <dbReference type="ChEBI" id="CHEBI:58349"/>
    </ligand>
</feature>
<accession>A0A3S7JAK4</accession>
<dbReference type="AlphaFoldDB" id="A0A3S7JAK4"/>
<comment type="function">
    <text evidence="8">Involved in the biosynthesis of the chorismate, which leads to the biosynthesis of aromatic amino acids. Catalyzes the reversible NADPH linked reduction of 3-dehydroshikimate (DHSA) to yield shikimate (SA).</text>
</comment>
<dbReference type="InterPro" id="IPR036291">
    <property type="entry name" value="NAD(P)-bd_dom_sf"/>
</dbReference>
<feature type="binding site" evidence="8">
    <location>
        <position position="226"/>
    </location>
    <ligand>
        <name>NADP(+)</name>
        <dbReference type="ChEBI" id="CHEBI:58349"/>
    </ligand>
</feature>
<dbReference type="SUPFAM" id="SSF51735">
    <property type="entry name" value="NAD(P)-binding Rossmann-fold domains"/>
    <property type="match status" value="1"/>
</dbReference>
<comment type="subunit">
    <text evidence="8">Homodimer.</text>
</comment>
<dbReference type="PANTHER" id="PTHR21089">
    <property type="entry name" value="SHIKIMATE DEHYDROGENASE"/>
    <property type="match status" value="1"/>
</dbReference>
<comment type="catalytic activity">
    <reaction evidence="7 8">
        <text>shikimate + NADP(+) = 3-dehydroshikimate + NADPH + H(+)</text>
        <dbReference type="Rhea" id="RHEA:17737"/>
        <dbReference type="ChEBI" id="CHEBI:15378"/>
        <dbReference type="ChEBI" id="CHEBI:16630"/>
        <dbReference type="ChEBI" id="CHEBI:36208"/>
        <dbReference type="ChEBI" id="CHEBI:57783"/>
        <dbReference type="ChEBI" id="CHEBI:58349"/>
        <dbReference type="EC" id="1.1.1.25"/>
    </reaction>
</comment>
<organism evidence="12 13">
    <name type="scientific">Candidatus Kinetoplastidibacterium kentomonadis</name>
    <dbReference type="NCBI Taxonomy" id="1576550"/>
    <lineage>
        <taxon>Bacteria</taxon>
        <taxon>Pseudomonadati</taxon>
        <taxon>Pseudomonadota</taxon>
        <taxon>Betaproteobacteria</taxon>
        <taxon>Candidatus Kinetoplastidibacterium</taxon>
    </lineage>
</organism>
<dbReference type="InterPro" id="IPR041121">
    <property type="entry name" value="SDH_C"/>
</dbReference>
<evidence type="ECO:0000259" key="10">
    <source>
        <dbReference type="Pfam" id="PF08501"/>
    </source>
</evidence>
<feature type="binding site" evidence="8">
    <location>
        <position position="257"/>
    </location>
    <ligand>
        <name>shikimate</name>
        <dbReference type="ChEBI" id="CHEBI:36208"/>
    </ligand>
</feature>
<evidence type="ECO:0000256" key="4">
    <source>
        <dbReference type="ARBA" id="ARBA00022857"/>
    </source>
</evidence>
<keyword evidence="3 8" id="KW-0028">Amino-acid biosynthesis</keyword>
<dbReference type="CDD" id="cd01065">
    <property type="entry name" value="NAD_bind_Shikimate_DH"/>
    <property type="match status" value="1"/>
</dbReference>
<dbReference type="GO" id="GO:0050661">
    <property type="term" value="F:NADP binding"/>
    <property type="evidence" value="ECO:0007669"/>
    <property type="project" value="InterPro"/>
</dbReference>
<dbReference type="GO" id="GO:0009073">
    <property type="term" value="P:aromatic amino acid family biosynthetic process"/>
    <property type="evidence" value="ECO:0007669"/>
    <property type="project" value="UniProtKB-KW"/>
</dbReference>
<evidence type="ECO:0000256" key="8">
    <source>
        <dbReference type="HAMAP-Rule" id="MF_00222"/>
    </source>
</evidence>
<feature type="domain" description="Quinate/shikimate 5-dehydrogenase/glutamyl-tRNA reductase" evidence="9">
    <location>
        <begin position="120"/>
        <end position="174"/>
    </location>
</feature>
<dbReference type="Gene3D" id="3.40.50.10860">
    <property type="entry name" value="Leucine Dehydrogenase, chain A, domain 1"/>
    <property type="match status" value="1"/>
</dbReference>
<dbReference type="EMBL" id="CP025628">
    <property type="protein sequence ID" value="AWD32699.1"/>
    <property type="molecule type" value="Genomic_DNA"/>
</dbReference>
<feature type="binding site" evidence="8">
    <location>
        <position position="92"/>
    </location>
    <ligand>
        <name>shikimate</name>
        <dbReference type="ChEBI" id="CHEBI:36208"/>
    </ligand>
</feature>
<dbReference type="Gene3D" id="3.40.50.720">
    <property type="entry name" value="NAD(P)-binding Rossmann-like Domain"/>
    <property type="match status" value="1"/>
</dbReference>
<evidence type="ECO:0000256" key="3">
    <source>
        <dbReference type="ARBA" id="ARBA00022605"/>
    </source>
</evidence>
<comment type="similarity">
    <text evidence="8">Belongs to the shikimate dehydrogenase family.</text>
</comment>
<dbReference type="InterPro" id="IPR013708">
    <property type="entry name" value="Shikimate_DH-bd_N"/>
</dbReference>
<dbReference type="PANTHER" id="PTHR21089:SF1">
    <property type="entry name" value="BIFUNCTIONAL 3-DEHYDROQUINATE DEHYDRATASE_SHIKIMATE DEHYDROGENASE, CHLOROPLASTIC"/>
    <property type="match status" value="1"/>
</dbReference>
<feature type="binding site" evidence="8">
    <location>
        <position position="65"/>
    </location>
    <ligand>
        <name>shikimate</name>
        <dbReference type="ChEBI" id="CHEBI:36208"/>
    </ligand>
</feature>
<dbReference type="Proteomes" id="UP000266796">
    <property type="component" value="Chromosome"/>
</dbReference>
<dbReference type="Pfam" id="PF18317">
    <property type="entry name" value="SDH_C"/>
    <property type="match status" value="1"/>
</dbReference>
<dbReference type="GO" id="GO:0019632">
    <property type="term" value="P:shikimate metabolic process"/>
    <property type="evidence" value="ECO:0007669"/>
    <property type="project" value="InterPro"/>
</dbReference>
<feature type="binding site" evidence="8">
    <location>
        <position position="107"/>
    </location>
    <ligand>
        <name>shikimate</name>
        <dbReference type="ChEBI" id="CHEBI:36208"/>
    </ligand>
</feature>
<comment type="pathway">
    <text evidence="1 8">Metabolic intermediate biosynthesis; chorismate biosynthesis; chorismate from D-erythrose 4-phosphate and phosphoenolpyruvate: step 4/7.</text>
</comment>
<dbReference type="RefSeq" id="WP_199919608.1">
    <property type="nucleotide sequence ID" value="NZ_CP025628.1"/>
</dbReference>
<evidence type="ECO:0000256" key="1">
    <source>
        <dbReference type="ARBA" id="ARBA00004871"/>
    </source>
</evidence>
<evidence type="ECO:0000259" key="9">
    <source>
        <dbReference type="Pfam" id="PF01488"/>
    </source>
</evidence>
<dbReference type="GO" id="GO:0009423">
    <property type="term" value="P:chorismate biosynthetic process"/>
    <property type="evidence" value="ECO:0007669"/>
    <property type="project" value="UniProtKB-UniRule"/>
</dbReference>
<dbReference type="NCBIfam" id="TIGR00507">
    <property type="entry name" value="aroE"/>
    <property type="match status" value="1"/>
</dbReference>
<feature type="active site" description="Proton acceptor" evidence="8">
    <location>
        <position position="69"/>
    </location>
</feature>
<evidence type="ECO:0000256" key="7">
    <source>
        <dbReference type="ARBA" id="ARBA00049442"/>
    </source>
</evidence>
<feature type="binding site" evidence="8">
    <location>
        <begin position="18"/>
        <end position="20"/>
    </location>
    <ligand>
        <name>shikimate</name>
        <dbReference type="ChEBI" id="CHEBI:36208"/>
    </ligand>
</feature>
<dbReference type="SUPFAM" id="SSF53223">
    <property type="entry name" value="Aminoacid dehydrogenase-like, N-terminal domain"/>
    <property type="match status" value="1"/>
</dbReference>
<evidence type="ECO:0000256" key="6">
    <source>
        <dbReference type="ARBA" id="ARBA00023141"/>
    </source>
</evidence>
<keyword evidence="13" id="KW-1185">Reference proteome</keyword>
<dbReference type="GO" id="GO:0008652">
    <property type="term" value="P:amino acid biosynthetic process"/>
    <property type="evidence" value="ECO:0007669"/>
    <property type="project" value="UniProtKB-KW"/>
</dbReference>
<dbReference type="Pfam" id="PF08501">
    <property type="entry name" value="Shikimate_dh_N"/>
    <property type="match status" value="1"/>
</dbReference>
<proteinExistence type="inferred from homology"/>
<dbReference type="GO" id="GO:0004764">
    <property type="term" value="F:shikimate 3-dehydrogenase (NADP+) activity"/>
    <property type="evidence" value="ECO:0007669"/>
    <property type="project" value="UniProtKB-UniRule"/>
</dbReference>
<keyword evidence="5 8" id="KW-0560">Oxidoreductase</keyword>
<feature type="domain" description="Shikimate dehydrogenase substrate binding N-terminal" evidence="10">
    <location>
        <begin position="10"/>
        <end position="94"/>
    </location>
</feature>
<evidence type="ECO:0000256" key="2">
    <source>
        <dbReference type="ARBA" id="ARBA00012962"/>
    </source>
</evidence>
<evidence type="ECO:0000259" key="11">
    <source>
        <dbReference type="Pfam" id="PF18317"/>
    </source>
</evidence>
<feature type="binding site" evidence="8">
    <location>
        <position position="228"/>
    </location>
    <ligand>
        <name>shikimate</name>
        <dbReference type="ChEBI" id="CHEBI:36208"/>
    </ligand>
</feature>